<sequence>MPNLTLPAARHGTASRADLVCAGVAVALVAIAMAVPRILGEQWDGRLSAGAAPLIGAGLPHAGWGTVPAIAIAGLVIAYGPSLAHRLPWRALLALTWFTAVCWAFALAMVDGWQRGFAGRLSTGDAYLPEVGGITGIGPMLREFSGRILDFQPNSWPAPVAGHPPGALLTFVLLDRIGLGGGAWAAWLCTLAGCSAAVAVAVTLRALGSEQRARAATPFLALAPAAVWLAVSADALFAGVTAWAVALLALALRGHGDRLLCALCAGLLFGVGLHLGYGLVLMAIPAAAVVTIGLAAARPAAYTFRPVLVAAVGLGSIVAVFVAAGFWWYTGHPLAVQRYYQATAAERPNSYWVWANLAATACALGPATAAALHRVRPELTRTFSVKLATPQSLWRPHLASAEPVALLAAAGLAAILMADLSGLSKAETERIWLPFDMWVLAAAALLPARGTRLWLAAQAATALLVNHLVLTNW</sequence>
<evidence type="ECO:0008006" key="4">
    <source>
        <dbReference type="Google" id="ProtNLM"/>
    </source>
</evidence>
<dbReference type="AlphaFoldDB" id="A0A9X2E5L9"/>
<keyword evidence="1" id="KW-0472">Membrane</keyword>
<keyword evidence="1" id="KW-0812">Transmembrane</keyword>
<feature type="transmembrane region" description="Helical" evidence="1">
    <location>
        <begin position="184"/>
        <end position="207"/>
    </location>
</feature>
<feature type="transmembrane region" description="Helical" evidence="1">
    <location>
        <begin position="59"/>
        <end position="79"/>
    </location>
</feature>
<feature type="transmembrane region" description="Helical" evidence="1">
    <location>
        <begin position="307"/>
        <end position="331"/>
    </location>
</feature>
<proteinExistence type="predicted"/>
<dbReference type="Proteomes" id="UP001139157">
    <property type="component" value="Unassembled WGS sequence"/>
</dbReference>
<evidence type="ECO:0000313" key="3">
    <source>
        <dbReference type="Proteomes" id="UP001139157"/>
    </source>
</evidence>
<name>A0A9X2E5L9_9NOCA</name>
<gene>
    <name evidence="2" type="ORF">NDR86_01025</name>
</gene>
<accession>A0A9X2E5L9</accession>
<feature type="transmembrane region" description="Helical" evidence="1">
    <location>
        <begin position="351"/>
        <end position="372"/>
    </location>
</feature>
<evidence type="ECO:0000256" key="1">
    <source>
        <dbReference type="SAM" id="Phobius"/>
    </source>
</evidence>
<reference evidence="2" key="1">
    <citation type="submission" date="2022-06" db="EMBL/GenBank/DDBJ databases">
        <title>Novel species in genus nocardia.</title>
        <authorList>
            <person name="Li F."/>
        </authorList>
    </citation>
    <scope>NUCLEOTIDE SEQUENCE</scope>
    <source>
        <strain evidence="2">CDC141</strain>
    </source>
</reference>
<comment type="caution">
    <text evidence="2">The sequence shown here is derived from an EMBL/GenBank/DDBJ whole genome shotgun (WGS) entry which is preliminary data.</text>
</comment>
<feature type="transmembrane region" description="Helical" evidence="1">
    <location>
        <begin position="19"/>
        <end position="39"/>
    </location>
</feature>
<protein>
    <recommendedName>
        <fullName evidence="4">Integral membrane protein</fullName>
    </recommendedName>
</protein>
<feature type="transmembrane region" description="Helical" evidence="1">
    <location>
        <begin position="272"/>
        <end position="295"/>
    </location>
</feature>
<evidence type="ECO:0000313" key="2">
    <source>
        <dbReference type="EMBL" id="MCM6772051.1"/>
    </source>
</evidence>
<organism evidence="2 3">
    <name type="scientific">Nocardia pulmonis</name>
    <dbReference type="NCBI Taxonomy" id="2951408"/>
    <lineage>
        <taxon>Bacteria</taxon>
        <taxon>Bacillati</taxon>
        <taxon>Actinomycetota</taxon>
        <taxon>Actinomycetes</taxon>
        <taxon>Mycobacteriales</taxon>
        <taxon>Nocardiaceae</taxon>
        <taxon>Nocardia</taxon>
    </lineage>
</organism>
<keyword evidence="1" id="KW-1133">Transmembrane helix</keyword>
<keyword evidence="3" id="KW-1185">Reference proteome</keyword>
<feature type="transmembrane region" description="Helical" evidence="1">
    <location>
        <begin position="219"/>
        <end position="252"/>
    </location>
</feature>
<feature type="transmembrane region" description="Helical" evidence="1">
    <location>
        <begin position="91"/>
        <end position="110"/>
    </location>
</feature>
<dbReference type="EMBL" id="JAMRXG010000001">
    <property type="protein sequence ID" value="MCM6772051.1"/>
    <property type="molecule type" value="Genomic_DNA"/>
</dbReference>
<dbReference type="RefSeq" id="WP_251908928.1">
    <property type="nucleotide sequence ID" value="NZ_JAMRXG010000001.1"/>
</dbReference>